<dbReference type="Proteomes" id="UP000054874">
    <property type="component" value="Unassembled WGS sequence"/>
</dbReference>
<dbReference type="Gene3D" id="3.30.2310.20">
    <property type="entry name" value="RelE-like"/>
    <property type="match status" value="1"/>
</dbReference>
<reference evidence="1 2" key="1">
    <citation type="submission" date="2015-11" db="EMBL/GenBank/DDBJ databases">
        <title>Butyribacter intestini gen. nov., sp. nov., a butyric acid-producing bacterium of the family Lachnospiraceae isolated from the human faeces.</title>
        <authorList>
            <person name="Zou Y."/>
            <person name="Xue W."/>
            <person name="Luo G."/>
            <person name="Lv M."/>
        </authorList>
    </citation>
    <scope>NUCLEOTIDE SEQUENCE [LARGE SCALE GENOMIC DNA]</scope>
    <source>
        <strain evidence="1 2">ACET-33324</strain>
    </source>
</reference>
<dbReference type="STRING" id="290052.ASU35_08305"/>
<sequence>MGDAKYKLRYLPLFYEDLEQKIVYIKEKLHNEKAANALIDAVEKAILERQPVAEAFEPYHSMKERRYSYYRIYVKNFVVWYVVIDDEGKDKIMEVRRFLYNKQDRDNLL</sequence>
<dbReference type="OrthoDB" id="362857at2"/>
<accession>A0A0V8QH28</accession>
<keyword evidence="2" id="KW-1185">Reference proteome</keyword>
<evidence type="ECO:0000313" key="2">
    <source>
        <dbReference type="Proteomes" id="UP000054874"/>
    </source>
</evidence>
<dbReference type="RefSeq" id="WP_058352070.1">
    <property type="nucleotide sequence ID" value="NZ_CABMMD010000101.1"/>
</dbReference>
<evidence type="ECO:0000313" key="1">
    <source>
        <dbReference type="EMBL" id="KSV59742.1"/>
    </source>
</evidence>
<dbReference type="InterPro" id="IPR035093">
    <property type="entry name" value="RelE/ParE_toxin_dom_sf"/>
</dbReference>
<protein>
    <submittedName>
        <fullName evidence="1">Plasmid stabilization protein</fullName>
    </submittedName>
</protein>
<dbReference type="EMBL" id="LNAM01000101">
    <property type="protein sequence ID" value="KSV59742.1"/>
    <property type="molecule type" value="Genomic_DNA"/>
</dbReference>
<dbReference type="AlphaFoldDB" id="A0A0V8QH28"/>
<name>A0A0V8QH28_9FIRM</name>
<organism evidence="1 2">
    <name type="scientific">Acetivibrio ethanolgignens</name>
    <dbReference type="NCBI Taxonomy" id="290052"/>
    <lineage>
        <taxon>Bacteria</taxon>
        <taxon>Bacillati</taxon>
        <taxon>Bacillota</taxon>
        <taxon>Clostridia</taxon>
        <taxon>Eubacteriales</taxon>
        <taxon>Oscillospiraceae</taxon>
        <taxon>Acetivibrio</taxon>
    </lineage>
</organism>
<proteinExistence type="predicted"/>
<comment type="caution">
    <text evidence="1">The sequence shown here is derived from an EMBL/GenBank/DDBJ whole genome shotgun (WGS) entry which is preliminary data.</text>
</comment>
<gene>
    <name evidence="1" type="ORF">ASU35_08305</name>
</gene>